<feature type="non-terminal residue" evidence="1">
    <location>
        <position position="1"/>
    </location>
</feature>
<sequence>TSPDSDWAEITYAIELCTYLELRDTGKETPDCVLPFETPGNHPFRLWNSTAFNRDFA</sequence>
<evidence type="ECO:0000313" key="1">
    <source>
        <dbReference type="EMBL" id="CAM9845028.1"/>
    </source>
</evidence>
<evidence type="ECO:0000313" key="2">
    <source>
        <dbReference type="Proteomes" id="UP001162501"/>
    </source>
</evidence>
<dbReference type="EMBL" id="OX596103">
    <property type="protein sequence ID" value="CAM9845028.1"/>
    <property type="molecule type" value="Genomic_DNA"/>
</dbReference>
<protein>
    <submittedName>
        <fullName evidence="1">Uncharacterized protein</fullName>
    </submittedName>
</protein>
<reference evidence="1" key="1">
    <citation type="submission" date="2023-05" db="EMBL/GenBank/DDBJ databases">
        <authorList>
            <consortium name="ELIXIR-Norway"/>
        </authorList>
    </citation>
    <scope>NUCLEOTIDE SEQUENCE</scope>
</reference>
<name>A0AC59YNN9_RANTA</name>
<reference evidence="1" key="2">
    <citation type="submission" date="2025-03" db="EMBL/GenBank/DDBJ databases">
        <authorList>
            <consortium name="ELIXIR-Norway"/>
            <consortium name="Elixir Norway"/>
        </authorList>
    </citation>
    <scope>NUCLEOTIDE SEQUENCE</scope>
</reference>
<gene>
    <name evidence="1" type="ORF">MRATA1EN22A_LOCUS8262</name>
</gene>
<accession>A0AC59YNN9</accession>
<organism evidence="1 2">
    <name type="scientific">Rangifer tarandus platyrhynchus</name>
    <name type="common">Svalbard reindeer</name>
    <dbReference type="NCBI Taxonomy" id="3082113"/>
    <lineage>
        <taxon>Eukaryota</taxon>
        <taxon>Metazoa</taxon>
        <taxon>Chordata</taxon>
        <taxon>Craniata</taxon>
        <taxon>Vertebrata</taxon>
        <taxon>Euteleostomi</taxon>
        <taxon>Mammalia</taxon>
        <taxon>Eutheria</taxon>
        <taxon>Laurasiatheria</taxon>
        <taxon>Artiodactyla</taxon>
        <taxon>Ruminantia</taxon>
        <taxon>Pecora</taxon>
        <taxon>Cervidae</taxon>
        <taxon>Odocoileinae</taxon>
        <taxon>Rangifer</taxon>
    </lineage>
</organism>
<proteinExistence type="predicted"/>
<dbReference type="Proteomes" id="UP001162501">
    <property type="component" value="Chromosome 19"/>
</dbReference>